<proteinExistence type="predicted"/>
<evidence type="ECO:0000313" key="1">
    <source>
        <dbReference type="EMBL" id="TYC61114.1"/>
    </source>
</evidence>
<keyword evidence="2" id="KW-1185">Reference proteome</keyword>
<gene>
    <name evidence="1" type="ORF">ETQ85_03400</name>
</gene>
<reference evidence="1 2" key="1">
    <citation type="submission" date="2019-01" db="EMBL/GenBank/DDBJ databases">
        <title>Zoogloea oleivorans genome sequencing and assembly.</title>
        <authorList>
            <person name="Tancsics A."/>
            <person name="Farkas M."/>
            <person name="Kriszt B."/>
            <person name="Maroti G."/>
            <person name="Horvath B."/>
        </authorList>
    </citation>
    <scope>NUCLEOTIDE SEQUENCE [LARGE SCALE GENOMIC DNA]</scope>
    <source>
        <strain evidence="1 2">Buc</strain>
    </source>
</reference>
<dbReference type="AlphaFoldDB" id="A0A6C2D5J7"/>
<organism evidence="1 2">
    <name type="scientific">Zoogloea oleivorans</name>
    <dbReference type="NCBI Taxonomy" id="1552750"/>
    <lineage>
        <taxon>Bacteria</taxon>
        <taxon>Pseudomonadati</taxon>
        <taxon>Pseudomonadota</taxon>
        <taxon>Betaproteobacteria</taxon>
        <taxon>Rhodocyclales</taxon>
        <taxon>Zoogloeaceae</taxon>
        <taxon>Zoogloea</taxon>
    </lineage>
</organism>
<dbReference type="RefSeq" id="WP_148577649.1">
    <property type="nucleotide sequence ID" value="NZ_SDKK01000003.1"/>
</dbReference>
<protein>
    <submittedName>
        <fullName evidence="1">Uncharacterized protein</fullName>
    </submittedName>
</protein>
<dbReference type="OrthoDB" id="3972913at2"/>
<dbReference type="EMBL" id="SDKK01000003">
    <property type="protein sequence ID" value="TYC61114.1"/>
    <property type="molecule type" value="Genomic_DNA"/>
</dbReference>
<sequence length="158" mass="18258">MSIHTNDICIARFSAWVSSQRKLSFTRYRTSLQRGLSVRRRAQLTRQAILDTVEKLFREALKMLYELPFDARSVRVERGWSALTLRILEPFQGFCEALLDDALRFNQSFLAISSIAYERLPGVDYQMAMRRELATAWKDFALTANDLLVETRQDCAAA</sequence>
<dbReference type="Proteomes" id="UP000389128">
    <property type="component" value="Unassembled WGS sequence"/>
</dbReference>
<name>A0A6C2D5J7_9RHOO</name>
<accession>A0A6C2D5J7</accession>
<evidence type="ECO:0000313" key="2">
    <source>
        <dbReference type="Proteomes" id="UP000389128"/>
    </source>
</evidence>
<comment type="caution">
    <text evidence="1">The sequence shown here is derived from an EMBL/GenBank/DDBJ whole genome shotgun (WGS) entry which is preliminary data.</text>
</comment>